<dbReference type="GO" id="GO:0004497">
    <property type="term" value="F:monooxygenase activity"/>
    <property type="evidence" value="ECO:0007669"/>
    <property type="project" value="UniProtKB-KW"/>
</dbReference>
<dbReference type="GO" id="GO:0020037">
    <property type="term" value="F:heme binding"/>
    <property type="evidence" value="ECO:0007669"/>
    <property type="project" value="InterPro"/>
</dbReference>
<keyword evidence="4 5" id="KW-0408">Iron</keyword>
<dbReference type="PANTHER" id="PTHR24305">
    <property type="entry name" value="CYTOCHROME P450"/>
    <property type="match status" value="1"/>
</dbReference>
<dbReference type="InterPro" id="IPR001128">
    <property type="entry name" value="Cyt_P450"/>
</dbReference>
<reference evidence="7" key="1">
    <citation type="submission" date="2020-05" db="EMBL/GenBank/DDBJ databases">
        <title>Phylogenomic resolution of chytrid fungi.</title>
        <authorList>
            <person name="Stajich J.E."/>
            <person name="Amses K."/>
            <person name="Simmons R."/>
            <person name="Seto K."/>
            <person name="Myers J."/>
            <person name="Bonds A."/>
            <person name="Quandt C.A."/>
            <person name="Barry K."/>
            <person name="Liu P."/>
            <person name="Grigoriev I."/>
            <person name="Longcore J.E."/>
            <person name="James T.Y."/>
        </authorList>
    </citation>
    <scope>NUCLEOTIDE SEQUENCE</scope>
    <source>
        <strain evidence="7">JEL0513</strain>
    </source>
</reference>
<evidence type="ECO:0000256" key="6">
    <source>
        <dbReference type="RuleBase" id="RU000461"/>
    </source>
</evidence>
<dbReference type="CDD" id="cd00302">
    <property type="entry name" value="cytochrome_P450"/>
    <property type="match status" value="1"/>
</dbReference>
<gene>
    <name evidence="7" type="primary">TBXAS1_2</name>
    <name evidence="7" type="ORF">HK100_012589</name>
</gene>
<dbReference type="Proteomes" id="UP001211907">
    <property type="component" value="Unassembled WGS sequence"/>
</dbReference>
<organism evidence="7 8">
    <name type="scientific">Physocladia obscura</name>
    <dbReference type="NCBI Taxonomy" id="109957"/>
    <lineage>
        <taxon>Eukaryota</taxon>
        <taxon>Fungi</taxon>
        <taxon>Fungi incertae sedis</taxon>
        <taxon>Chytridiomycota</taxon>
        <taxon>Chytridiomycota incertae sedis</taxon>
        <taxon>Chytridiomycetes</taxon>
        <taxon>Chytridiales</taxon>
        <taxon>Chytriomycetaceae</taxon>
        <taxon>Physocladia</taxon>
    </lineage>
</organism>
<keyword evidence="6" id="KW-0503">Monooxygenase</keyword>
<dbReference type="PRINTS" id="PR00463">
    <property type="entry name" value="EP450I"/>
</dbReference>
<comment type="cofactor">
    <cofactor evidence="1 5">
        <name>heme</name>
        <dbReference type="ChEBI" id="CHEBI:30413"/>
    </cofactor>
</comment>
<evidence type="ECO:0000256" key="4">
    <source>
        <dbReference type="ARBA" id="ARBA00023004"/>
    </source>
</evidence>
<dbReference type="PROSITE" id="PS00086">
    <property type="entry name" value="CYTOCHROME_P450"/>
    <property type="match status" value="1"/>
</dbReference>
<dbReference type="InterPro" id="IPR036396">
    <property type="entry name" value="Cyt_P450_sf"/>
</dbReference>
<dbReference type="PANTHER" id="PTHR24305:SF166">
    <property type="entry name" value="CYTOCHROME P450 12A4, MITOCHONDRIAL-RELATED"/>
    <property type="match status" value="1"/>
</dbReference>
<dbReference type="InterPro" id="IPR002401">
    <property type="entry name" value="Cyt_P450_E_grp-I"/>
</dbReference>
<dbReference type="SUPFAM" id="SSF48264">
    <property type="entry name" value="Cytochrome P450"/>
    <property type="match status" value="1"/>
</dbReference>
<name>A0AAD5SZJ5_9FUNG</name>
<dbReference type="InterPro" id="IPR050121">
    <property type="entry name" value="Cytochrome_P450_monoxygenase"/>
</dbReference>
<proteinExistence type="inferred from homology"/>
<dbReference type="Gene3D" id="1.10.630.10">
    <property type="entry name" value="Cytochrome P450"/>
    <property type="match status" value="1"/>
</dbReference>
<feature type="binding site" description="axial binding residue" evidence="5">
    <location>
        <position position="408"/>
    </location>
    <ligand>
        <name>heme</name>
        <dbReference type="ChEBI" id="CHEBI:30413"/>
    </ligand>
    <ligandPart>
        <name>Fe</name>
        <dbReference type="ChEBI" id="CHEBI:18248"/>
    </ligandPart>
</feature>
<accession>A0AAD5SZJ5</accession>
<dbReference type="Pfam" id="PF00067">
    <property type="entry name" value="p450"/>
    <property type="match status" value="1"/>
</dbReference>
<evidence type="ECO:0000256" key="1">
    <source>
        <dbReference type="ARBA" id="ARBA00001971"/>
    </source>
</evidence>
<dbReference type="PRINTS" id="PR00385">
    <property type="entry name" value="P450"/>
</dbReference>
<comment type="similarity">
    <text evidence="2 6">Belongs to the cytochrome P450 family.</text>
</comment>
<dbReference type="GO" id="GO:0005506">
    <property type="term" value="F:iron ion binding"/>
    <property type="evidence" value="ECO:0007669"/>
    <property type="project" value="InterPro"/>
</dbReference>
<evidence type="ECO:0000256" key="3">
    <source>
        <dbReference type="ARBA" id="ARBA00022723"/>
    </source>
</evidence>
<evidence type="ECO:0000256" key="2">
    <source>
        <dbReference type="ARBA" id="ARBA00010617"/>
    </source>
</evidence>
<comment type="caution">
    <text evidence="7">The sequence shown here is derived from an EMBL/GenBank/DDBJ whole genome shotgun (WGS) entry which is preliminary data.</text>
</comment>
<evidence type="ECO:0000256" key="5">
    <source>
        <dbReference type="PIRSR" id="PIRSR602401-1"/>
    </source>
</evidence>
<keyword evidence="3 5" id="KW-0479">Metal-binding</keyword>
<keyword evidence="8" id="KW-1185">Reference proteome</keyword>
<sequence>MQIESILAIAGITAAGAIFFINQRKKSTSNEDSFPDLPGVPLLGNLLDILGPDMKKKVHAARSPAYLRLPGLPPTLVFDDPALIKQVLGKTSPSYFILGDKQFRFPHGIFSAVGAEHKRLRTLGMRALSKSVLVASFDEIKTRAGEALERLATKTGLVDPSETLRSYAYQTICVIMGGGNSVQFGRLLDTYPYAAAIGVGLRARFWPRFLDFGENIEKGETALDLLIAETCRIAVERRAAMEAGEQFSDALSALIDARDSEDSSLSDNIVFVFHVDFSWLGHQLTSAFYFLAYKITEGDLARLRAEVSAPSALESEASISSLPLLDAFVKETQRMLPVLPQTNRVLTEDIILNGKRVPAGTTIGPLRDLGFLVTENPDDFRLDHFLGDNAFDSVNTNFLPFGMGERMCLGMNLAKLEMRIMIATLLRSYEILKGPGVPSFVYYPAKTVSSLVQLKPLIKAKED</sequence>
<keyword evidence="6" id="KW-0560">Oxidoreductase</keyword>
<protein>
    <submittedName>
        <fullName evidence="7">Thromboxane-A synthase</fullName>
    </submittedName>
</protein>
<evidence type="ECO:0000313" key="8">
    <source>
        <dbReference type="Proteomes" id="UP001211907"/>
    </source>
</evidence>
<dbReference type="InterPro" id="IPR017972">
    <property type="entry name" value="Cyt_P450_CS"/>
</dbReference>
<evidence type="ECO:0000313" key="7">
    <source>
        <dbReference type="EMBL" id="KAJ3120941.1"/>
    </source>
</evidence>
<dbReference type="EMBL" id="JADGJH010000923">
    <property type="protein sequence ID" value="KAJ3120941.1"/>
    <property type="molecule type" value="Genomic_DNA"/>
</dbReference>
<dbReference type="AlphaFoldDB" id="A0AAD5SZJ5"/>
<keyword evidence="5 6" id="KW-0349">Heme</keyword>
<dbReference type="GO" id="GO:0016705">
    <property type="term" value="F:oxidoreductase activity, acting on paired donors, with incorporation or reduction of molecular oxygen"/>
    <property type="evidence" value="ECO:0007669"/>
    <property type="project" value="InterPro"/>
</dbReference>